<dbReference type="CDD" id="cd00603">
    <property type="entry name" value="IPT_PCSR"/>
    <property type="match status" value="1"/>
</dbReference>
<feature type="domain" description="IPT/TIG" evidence="2">
    <location>
        <begin position="40"/>
        <end position="120"/>
    </location>
</feature>
<dbReference type="PANTHER" id="PTHR13833">
    <property type="match status" value="1"/>
</dbReference>
<sequence length="445" mass="48615">MNTKDLLNKSSLWVTLLIMVAAFYACNDNDQAKNMKAGVTEYSPVTGGRSTLLTLNGYNFGTDINRVKVTINGKEALVKSVSNEIITAEVQKGMSSGLVRIILGERPDAQVLIYDTEFTYISNQLVSTFLGGKEEGETDGELSVATLSKPRYLIWGKDNALYIVEDGNAEINDMACIRRVKDNRLTTLLKASDSELVQRIRAIDFSLDGNTMYIVNDNDARGTMGFGTMTKNGEEYDNLISLSEQSGVTSVKVHPISGTVFMGYHSGSWIYKYDENTGFASMFQLPDDKGGIASKGNINSIVFDESGTTVYIVSRKNHVIYKAKYDLVTGNFSDVKLFAGSFGIKGYADGMGNDAKFSDPCQADIDQEGNLYVADRGNHCIRVITPEGDVSTYAGVYNKAGMVDGIASQAEFNNPEGLQFGPDDALYVADYSNYAIRKIEESSGQ</sequence>
<keyword evidence="5" id="KW-1185">Reference proteome</keyword>
<dbReference type="Pfam" id="PF08450">
    <property type="entry name" value="SGL"/>
    <property type="match status" value="1"/>
</dbReference>
<accession>A0ABT1MGI5</accession>
<evidence type="ECO:0000259" key="3">
    <source>
        <dbReference type="Pfam" id="PF08450"/>
    </source>
</evidence>
<feature type="domain" description="SMP-30/Gluconolactonase/LRE-like region" evidence="3">
    <location>
        <begin position="299"/>
        <end position="391"/>
    </location>
</feature>
<feature type="chain" id="PRO_5045208570" evidence="1">
    <location>
        <begin position="28"/>
        <end position="445"/>
    </location>
</feature>
<feature type="signal peptide" evidence="1">
    <location>
        <begin position="1"/>
        <end position="27"/>
    </location>
</feature>
<dbReference type="InterPro" id="IPR014756">
    <property type="entry name" value="Ig_E-set"/>
</dbReference>
<dbReference type="Pfam" id="PF01833">
    <property type="entry name" value="TIG"/>
    <property type="match status" value="1"/>
</dbReference>
<protein>
    <submittedName>
        <fullName evidence="4">IPT/TIG domain-containing protein</fullName>
    </submittedName>
</protein>
<dbReference type="InterPro" id="IPR002909">
    <property type="entry name" value="IPT_dom"/>
</dbReference>
<evidence type="ECO:0000313" key="5">
    <source>
        <dbReference type="Proteomes" id="UP001205603"/>
    </source>
</evidence>
<dbReference type="Gene3D" id="2.60.40.10">
    <property type="entry name" value="Immunoglobulins"/>
    <property type="match status" value="1"/>
</dbReference>
<dbReference type="InterPro" id="IPR013783">
    <property type="entry name" value="Ig-like_fold"/>
</dbReference>
<dbReference type="EMBL" id="JANDHW010000005">
    <property type="protein sequence ID" value="MCP9611743.1"/>
    <property type="molecule type" value="Genomic_DNA"/>
</dbReference>
<proteinExistence type="predicted"/>
<dbReference type="InterPro" id="IPR011042">
    <property type="entry name" value="6-blade_b-propeller_TolB-like"/>
</dbReference>
<dbReference type="SUPFAM" id="SSF63829">
    <property type="entry name" value="Calcium-dependent phosphotriesterase"/>
    <property type="match status" value="1"/>
</dbReference>
<dbReference type="InterPro" id="IPR013658">
    <property type="entry name" value="SGL"/>
</dbReference>
<organism evidence="4 5">
    <name type="scientific">Coprobacter tertius</name>
    <dbReference type="NCBI Taxonomy" id="2944915"/>
    <lineage>
        <taxon>Bacteria</taxon>
        <taxon>Pseudomonadati</taxon>
        <taxon>Bacteroidota</taxon>
        <taxon>Bacteroidia</taxon>
        <taxon>Bacteroidales</taxon>
        <taxon>Barnesiellaceae</taxon>
        <taxon>Coprobacter</taxon>
    </lineage>
</organism>
<evidence type="ECO:0000256" key="1">
    <source>
        <dbReference type="SAM" id="SignalP"/>
    </source>
</evidence>
<dbReference type="SUPFAM" id="SSF81296">
    <property type="entry name" value="E set domains"/>
    <property type="match status" value="1"/>
</dbReference>
<dbReference type="PANTHER" id="PTHR13833:SF71">
    <property type="entry name" value="NHL DOMAIN-CONTAINING PROTEIN"/>
    <property type="match status" value="1"/>
</dbReference>
<reference evidence="4 5" key="1">
    <citation type="submission" date="2022-07" db="EMBL/GenBank/DDBJ databases">
        <title>Fecal culturing of patients with breast cancer.</title>
        <authorList>
            <person name="Teng N.M.Y."/>
            <person name="Kiu R."/>
            <person name="Evans R."/>
            <person name="Baker D.J."/>
            <person name="Zenner C."/>
            <person name="Robinson S.D."/>
            <person name="Hall L.J."/>
        </authorList>
    </citation>
    <scope>NUCLEOTIDE SEQUENCE [LARGE SCALE GENOMIC DNA]</scope>
    <source>
        <strain evidence="4 5">LH1063</strain>
    </source>
</reference>
<evidence type="ECO:0000313" key="4">
    <source>
        <dbReference type="EMBL" id="MCP9611743.1"/>
    </source>
</evidence>
<keyword evidence="1" id="KW-0732">Signal</keyword>
<comment type="caution">
    <text evidence="4">The sequence shown here is derived from an EMBL/GenBank/DDBJ whole genome shotgun (WGS) entry which is preliminary data.</text>
</comment>
<dbReference type="PROSITE" id="PS51257">
    <property type="entry name" value="PROKAR_LIPOPROTEIN"/>
    <property type="match status" value="1"/>
</dbReference>
<dbReference type="Gene3D" id="2.120.10.30">
    <property type="entry name" value="TolB, C-terminal domain"/>
    <property type="match status" value="1"/>
</dbReference>
<dbReference type="Proteomes" id="UP001205603">
    <property type="component" value="Unassembled WGS sequence"/>
</dbReference>
<evidence type="ECO:0000259" key="2">
    <source>
        <dbReference type="Pfam" id="PF01833"/>
    </source>
</evidence>
<name>A0ABT1MGI5_9BACT</name>
<gene>
    <name evidence="4" type="ORF">NMU02_06535</name>
</gene>
<dbReference type="RefSeq" id="WP_255026731.1">
    <property type="nucleotide sequence ID" value="NZ_JANDHW010000005.1"/>
</dbReference>